<dbReference type="NCBIfam" id="NF005919">
    <property type="entry name" value="PRK07920.1"/>
    <property type="match status" value="1"/>
</dbReference>
<dbReference type="GO" id="GO:0016746">
    <property type="term" value="F:acyltransferase activity"/>
    <property type="evidence" value="ECO:0007669"/>
    <property type="project" value="UniProtKB-KW"/>
</dbReference>
<feature type="region of interest" description="Disordered" evidence="7">
    <location>
        <begin position="333"/>
        <end position="364"/>
    </location>
</feature>
<evidence type="ECO:0000256" key="5">
    <source>
        <dbReference type="ARBA" id="ARBA00023136"/>
    </source>
</evidence>
<dbReference type="Pfam" id="PF03279">
    <property type="entry name" value="Lip_A_acyltrans"/>
    <property type="match status" value="1"/>
</dbReference>
<evidence type="ECO:0000256" key="3">
    <source>
        <dbReference type="ARBA" id="ARBA00022519"/>
    </source>
</evidence>
<keyword evidence="3" id="KW-0997">Cell inner membrane</keyword>
<dbReference type="GO" id="GO:0005886">
    <property type="term" value="C:plasma membrane"/>
    <property type="evidence" value="ECO:0007669"/>
    <property type="project" value="UniProtKB-SubCell"/>
</dbReference>
<dbReference type="Proteomes" id="UP000291469">
    <property type="component" value="Chromosome"/>
</dbReference>
<evidence type="ECO:0000313" key="9">
    <source>
        <dbReference type="Proteomes" id="UP000291469"/>
    </source>
</evidence>
<dbReference type="PANTHER" id="PTHR30606">
    <property type="entry name" value="LIPID A BIOSYNTHESIS LAUROYL ACYLTRANSFERASE"/>
    <property type="match status" value="1"/>
</dbReference>
<dbReference type="RefSeq" id="WP_131156450.1">
    <property type="nucleotide sequence ID" value="NZ_CP036402.1"/>
</dbReference>
<evidence type="ECO:0000256" key="6">
    <source>
        <dbReference type="ARBA" id="ARBA00023315"/>
    </source>
</evidence>
<protein>
    <submittedName>
        <fullName evidence="8">Phosphatidylinositol mannoside acyltransferase</fullName>
    </submittedName>
</protein>
<keyword evidence="5" id="KW-0472">Membrane</keyword>
<comment type="subcellular location">
    <subcellularLocation>
        <location evidence="1">Cell inner membrane</location>
    </subcellularLocation>
</comment>
<dbReference type="GO" id="GO:0009247">
    <property type="term" value="P:glycolipid biosynthetic process"/>
    <property type="evidence" value="ECO:0007669"/>
    <property type="project" value="UniProtKB-ARBA"/>
</dbReference>
<evidence type="ECO:0000256" key="4">
    <source>
        <dbReference type="ARBA" id="ARBA00022679"/>
    </source>
</evidence>
<keyword evidence="4 8" id="KW-0808">Transferase</keyword>
<evidence type="ECO:0000256" key="2">
    <source>
        <dbReference type="ARBA" id="ARBA00022475"/>
    </source>
</evidence>
<organism evidence="8 9">
    <name type="scientific">Egibacter rhizosphaerae</name>
    <dbReference type="NCBI Taxonomy" id="1670831"/>
    <lineage>
        <taxon>Bacteria</taxon>
        <taxon>Bacillati</taxon>
        <taxon>Actinomycetota</taxon>
        <taxon>Nitriliruptoria</taxon>
        <taxon>Egibacterales</taxon>
        <taxon>Egibacteraceae</taxon>
        <taxon>Egibacter</taxon>
    </lineage>
</organism>
<name>A0A411YJT3_9ACTN</name>
<dbReference type="CDD" id="cd07984">
    <property type="entry name" value="LPLAT_LABLAT-like"/>
    <property type="match status" value="1"/>
</dbReference>
<evidence type="ECO:0000256" key="7">
    <source>
        <dbReference type="SAM" id="MobiDB-lite"/>
    </source>
</evidence>
<keyword evidence="9" id="KW-1185">Reference proteome</keyword>
<dbReference type="AlphaFoldDB" id="A0A411YJT3"/>
<accession>A0A411YJT3</accession>
<proteinExistence type="predicted"/>
<evidence type="ECO:0000313" key="8">
    <source>
        <dbReference type="EMBL" id="QBI21458.1"/>
    </source>
</evidence>
<keyword evidence="2" id="KW-1003">Cell membrane</keyword>
<dbReference type="InterPro" id="IPR004960">
    <property type="entry name" value="LipA_acyltrans"/>
</dbReference>
<evidence type="ECO:0000256" key="1">
    <source>
        <dbReference type="ARBA" id="ARBA00004533"/>
    </source>
</evidence>
<dbReference type="OrthoDB" id="9803456at2"/>
<feature type="region of interest" description="Disordered" evidence="7">
    <location>
        <begin position="1"/>
        <end position="23"/>
    </location>
</feature>
<keyword evidence="6 8" id="KW-0012">Acyltransferase</keyword>
<dbReference type="EMBL" id="CP036402">
    <property type="protein sequence ID" value="QBI21458.1"/>
    <property type="molecule type" value="Genomic_DNA"/>
</dbReference>
<dbReference type="KEGG" id="erz:ER308_19050"/>
<reference evidence="8 9" key="1">
    <citation type="submission" date="2019-01" db="EMBL/GenBank/DDBJ databases">
        <title>Egibacter rhizosphaerae EGI 80759T.</title>
        <authorList>
            <person name="Chen D.-D."/>
            <person name="Tian Y."/>
            <person name="Jiao J.-Y."/>
            <person name="Zhang X.-T."/>
            <person name="Zhang Y.-G."/>
            <person name="Zhang Y."/>
            <person name="Xiao M."/>
            <person name="Shu W.-S."/>
            <person name="Li W.-J."/>
        </authorList>
    </citation>
    <scope>NUCLEOTIDE SEQUENCE [LARGE SCALE GENOMIC DNA]</scope>
    <source>
        <strain evidence="8 9">EGI 80759</strain>
    </source>
</reference>
<gene>
    <name evidence="8" type="ORF">ER308_19050</name>
</gene>
<dbReference type="PANTHER" id="PTHR30606:SF10">
    <property type="entry name" value="PHOSPHATIDYLINOSITOL MANNOSIDE ACYLTRANSFERASE"/>
    <property type="match status" value="1"/>
</dbReference>
<sequence>MTDVARGHGPRRHDRERYRGSGWRYTPVDRRPGAIDRVPAGGGRRDRVGERLMGRLWLAAWTMLRVMPESIAFGLAEGAGALLRHLSPPLRRRVTANLGRVVAPEQREEVVARAFRSYGRYWAESFRAADLDPGELDRRTTTAGFEHLDAALDRGRGVIVLLAHHGSWDIAARWAESHRYHLAVVAEVVRPRALFARFVALREAMGLEVVPLRPRAPGGRAGVTERLLEALEANHLVGLLADRDLSGRAPRVRLFGEPAPLPPGPAALARQSGAPIVPITMLQRPGRSWHLQVLPAIDVAHLGVTEGQRAVAVGLEALVGLDPDQWHAFQPIWDQPDHRDGGRARAGGSGARTSAVRADRSARP</sequence>